<evidence type="ECO:0000259" key="2">
    <source>
        <dbReference type="Pfam" id="PF08547"/>
    </source>
</evidence>
<reference evidence="3" key="1">
    <citation type="submission" date="2021-02" db="EMBL/GenBank/DDBJ databases">
        <authorList>
            <person name="Dougan E. K."/>
            <person name="Rhodes N."/>
            <person name="Thang M."/>
            <person name="Chan C."/>
        </authorList>
    </citation>
    <scope>NUCLEOTIDE SEQUENCE</scope>
</reference>
<dbReference type="SUPFAM" id="SSF49785">
    <property type="entry name" value="Galactose-binding domain-like"/>
    <property type="match status" value="1"/>
</dbReference>
<dbReference type="InterPro" id="IPR013857">
    <property type="entry name" value="NADH-UbQ_OxRdtase-assoc_prot30"/>
</dbReference>
<proteinExistence type="predicted"/>
<evidence type="ECO:0000313" key="4">
    <source>
        <dbReference type="Proteomes" id="UP000649617"/>
    </source>
</evidence>
<dbReference type="AlphaFoldDB" id="A0A812LNI5"/>
<feature type="domain" description="NADH:ubiquinone oxidoreductase intermediate-associated protein 30" evidence="2">
    <location>
        <begin position="32"/>
        <end position="157"/>
    </location>
</feature>
<dbReference type="EMBL" id="CAJNIZ010006423">
    <property type="protein sequence ID" value="CAE7249922.1"/>
    <property type="molecule type" value="Genomic_DNA"/>
</dbReference>
<comment type="caution">
    <text evidence="3">The sequence shown here is derived from an EMBL/GenBank/DDBJ whole genome shotgun (WGS) entry which is preliminary data.</text>
</comment>
<sequence length="218" mass="23066">MARVASILFAASLQAIAANEILLASFDGAAGSTHHWQQMNDPIMGGKSTGTFTVADGKGIFSGEVVDVPFLKAPGFIKASVVDMNPSGRIFPDISACKNIALTVKSETDYKGFRFSIGNAHAPGGKFHAYGYKADFNAAPAGQVNTVTLSLTSFTDYWDDATGAAIKTCQDDKIYCPDAATLKDMRTMGVWAEGVAGKIHLEIVKVTATECGSRDMIV</sequence>
<organism evidence="3 4">
    <name type="scientific">Symbiodinium pilosum</name>
    <name type="common">Dinoflagellate</name>
    <dbReference type="NCBI Taxonomy" id="2952"/>
    <lineage>
        <taxon>Eukaryota</taxon>
        <taxon>Sar</taxon>
        <taxon>Alveolata</taxon>
        <taxon>Dinophyceae</taxon>
        <taxon>Suessiales</taxon>
        <taxon>Symbiodiniaceae</taxon>
        <taxon>Symbiodinium</taxon>
    </lineage>
</organism>
<dbReference type="OrthoDB" id="43988at2759"/>
<keyword evidence="4" id="KW-1185">Reference proteome</keyword>
<dbReference type="InterPro" id="IPR008979">
    <property type="entry name" value="Galactose-bd-like_sf"/>
</dbReference>
<evidence type="ECO:0000313" key="3">
    <source>
        <dbReference type="EMBL" id="CAE7249922.1"/>
    </source>
</evidence>
<gene>
    <name evidence="3" type="primary">dnaJ</name>
    <name evidence="3" type="ORF">SPIL2461_LOCUS4753</name>
</gene>
<accession>A0A812LNI5</accession>
<feature type="chain" id="PRO_5033057017" evidence="1">
    <location>
        <begin position="19"/>
        <end position="218"/>
    </location>
</feature>
<feature type="signal peptide" evidence="1">
    <location>
        <begin position="1"/>
        <end position="18"/>
    </location>
</feature>
<protein>
    <submittedName>
        <fullName evidence="3">DnaJ protein</fullName>
    </submittedName>
</protein>
<evidence type="ECO:0000256" key="1">
    <source>
        <dbReference type="SAM" id="SignalP"/>
    </source>
</evidence>
<dbReference type="Proteomes" id="UP000649617">
    <property type="component" value="Unassembled WGS sequence"/>
</dbReference>
<dbReference type="Pfam" id="PF08547">
    <property type="entry name" value="CIA30"/>
    <property type="match status" value="1"/>
</dbReference>
<name>A0A812LNI5_SYMPI</name>
<keyword evidence="1" id="KW-0732">Signal</keyword>